<dbReference type="SUPFAM" id="SSF48008">
    <property type="entry name" value="GntR ligand-binding domain-like"/>
    <property type="match status" value="1"/>
</dbReference>
<keyword evidence="2" id="KW-0238">DNA-binding</keyword>
<dbReference type="GO" id="GO:0003700">
    <property type="term" value="F:DNA-binding transcription factor activity"/>
    <property type="evidence" value="ECO:0007669"/>
    <property type="project" value="InterPro"/>
</dbReference>
<dbReference type="PANTHER" id="PTHR43537">
    <property type="entry name" value="TRANSCRIPTIONAL REGULATOR, GNTR FAMILY"/>
    <property type="match status" value="1"/>
</dbReference>
<keyword evidence="3" id="KW-0804">Transcription</keyword>
<evidence type="ECO:0000259" key="4">
    <source>
        <dbReference type="SMART" id="SM00895"/>
    </source>
</evidence>
<keyword evidence="6" id="KW-1185">Reference proteome</keyword>
<organism evidence="5 6">
    <name type="scientific">Candidatus Promineifilum breve</name>
    <dbReference type="NCBI Taxonomy" id="1806508"/>
    <lineage>
        <taxon>Bacteria</taxon>
        <taxon>Bacillati</taxon>
        <taxon>Chloroflexota</taxon>
        <taxon>Ardenticatenia</taxon>
        <taxon>Candidatus Promineifilales</taxon>
        <taxon>Candidatus Promineifilaceae</taxon>
        <taxon>Candidatus Promineifilum</taxon>
    </lineage>
</organism>
<protein>
    <recommendedName>
        <fullName evidence="4">GntR C-terminal domain-containing protein</fullName>
    </recommendedName>
</protein>
<proteinExistence type="predicted"/>
<accession>A0A160T0I1</accession>
<dbReference type="RefSeq" id="WP_095042927.1">
    <property type="nucleotide sequence ID" value="NZ_LN890655.1"/>
</dbReference>
<gene>
    <name evidence="5" type="ORF">CFX0092_A1553</name>
</gene>
<keyword evidence="1" id="KW-0805">Transcription regulation</keyword>
<dbReference type="InterPro" id="IPR008920">
    <property type="entry name" value="TF_FadR/GntR_C"/>
</dbReference>
<dbReference type="InterPro" id="IPR036388">
    <property type="entry name" value="WH-like_DNA-bd_sf"/>
</dbReference>
<evidence type="ECO:0000313" key="6">
    <source>
        <dbReference type="Proteomes" id="UP000215027"/>
    </source>
</evidence>
<evidence type="ECO:0000256" key="2">
    <source>
        <dbReference type="ARBA" id="ARBA00023125"/>
    </source>
</evidence>
<dbReference type="Gene3D" id="1.10.10.10">
    <property type="entry name" value="Winged helix-like DNA-binding domain superfamily/Winged helix DNA-binding domain"/>
    <property type="match status" value="1"/>
</dbReference>
<dbReference type="GO" id="GO:0003677">
    <property type="term" value="F:DNA binding"/>
    <property type="evidence" value="ECO:0007669"/>
    <property type="project" value="UniProtKB-KW"/>
</dbReference>
<name>A0A160T0I1_9CHLR</name>
<dbReference type="KEGG" id="pbf:CFX0092_A1553"/>
<dbReference type="Pfam" id="PF07729">
    <property type="entry name" value="FCD"/>
    <property type="match status" value="1"/>
</dbReference>
<dbReference type="InterPro" id="IPR000524">
    <property type="entry name" value="Tscrpt_reg_HTH_GntR"/>
</dbReference>
<sequence length="225" mass="25307">MRLDKLDSEFLKYLTEHHVNPGDRLPSLTEIGDEMGVSVGTLREQVAVARGLGVVSVRPRLGIQREPFDFAEAILPAILFGLATGEAGFAQLSRLRRVIEVGFWDEAVVLLTAADKARLGQLVTGAWAKLRGDPVHIPNGEHRQLHLTIFGRLGNPFVQGLLVAYWDAYDASELTRFMRYDYWVDVWTYHEQIVAALCANDFDRGRRLLEEHFALLPMAPTTTDH</sequence>
<dbReference type="SMART" id="SM00895">
    <property type="entry name" value="FCD"/>
    <property type="match status" value="1"/>
</dbReference>
<reference evidence="5" key="1">
    <citation type="submission" date="2016-01" db="EMBL/GenBank/DDBJ databases">
        <authorList>
            <person name="Mcilroy J.S."/>
            <person name="Karst M S."/>
            <person name="Albertsen M."/>
        </authorList>
    </citation>
    <scope>NUCLEOTIDE SEQUENCE</scope>
    <source>
        <strain evidence="5">Cfx-K</strain>
    </source>
</reference>
<dbReference type="Gene3D" id="1.20.120.530">
    <property type="entry name" value="GntR ligand-binding domain-like"/>
    <property type="match status" value="1"/>
</dbReference>
<dbReference type="OrthoDB" id="158369at2"/>
<dbReference type="InterPro" id="IPR036390">
    <property type="entry name" value="WH_DNA-bd_sf"/>
</dbReference>
<dbReference type="InterPro" id="IPR011711">
    <property type="entry name" value="GntR_C"/>
</dbReference>
<dbReference type="SUPFAM" id="SSF46785">
    <property type="entry name" value="Winged helix' DNA-binding domain"/>
    <property type="match status" value="1"/>
</dbReference>
<dbReference type="PANTHER" id="PTHR43537:SF45">
    <property type="entry name" value="GNTR FAMILY REGULATORY PROTEIN"/>
    <property type="match status" value="1"/>
</dbReference>
<feature type="domain" description="GntR C-terminal" evidence="4">
    <location>
        <begin position="91"/>
        <end position="215"/>
    </location>
</feature>
<dbReference type="Pfam" id="PF00392">
    <property type="entry name" value="GntR"/>
    <property type="match status" value="1"/>
</dbReference>
<dbReference type="EMBL" id="LN890655">
    <property type="protein sequence ID" value="CUS03431.2"/>
    <property type="molecule type" value="Genomic_DNA"/>
</dbReference>
<evidence type="ECO:0000313" key="5">
    <source>
        <dbReference type="EMBL" id="CUS03431.2"/>
    </source>
</evidence>
<dbReference type="AlphaFoldDB" id="A0A160T0I1"/>
<evidence type="ECO:0000256" key="1">
    <source>
        <dbReference type="ARBA" id="ARBA00023015"/>
    </source>
</evidence>
<dbReference type="Proteomes" id="UP000215027">
    <property type="component" value="Chromosome I"/>
</dbReference>
<evidence type="ECO:0000256" key="3">
    <source>
        <dbReference type="ARBA" id="ARBA00023163"/>
    </source>
</evidence>